<dbReference type="InterPro" id="IPR007527">
    <property type="entry name" value="Znf_SWIM"/>
</dbReference>
<dbReference type="GO" id="GO:0008270">
    <property type="term" value="F:zinc ion binding"/>
    <property type="evidence" value="ECO:0007669"/>
    <property type="project" value="UniProtKB-UniRule"/>
</dbReference>
<protein>
    <recommendedName>
        <fullName evidence="6">Protein FAR1-RELATED SEQUENCE</fullName>
    </recommendedName>
</protein>
<dbReference type="GO" id="GO:0005634">
    <property type="term" value="C:nucleus"/>
    <property type="evidence" value="ECO:0007669"/>
    <property type="project" value="UniProtKB-SubCell"/>
</dbReference>
<evidence type="ECO:0000313" key="9">
    <source>
        <dbReference type="EMBL" id="RVW55448.1"/>
    </source>
</evidence>
<evidence type="ECO:0000256" key="5">
    <source>
        <dbReference type="PROSITE-ProRule" id="PRU00325"/>
    </source>
</evidence>
<dbReference type="PANTHER" id="PTHR31669">
    <property type="entry name" value="PROTEIN FAR1-RELATED SEQUENCE 10-RELATED"/>
    <property type="match status" value="1"/>
</dbReference>
<gene>
    <name evidence="9" type="primary">FRS7_0</name>
    <name evidence="9" type="ORF">CK203_115364</name>
</gene>
<dbReference type="InterPro" id="IPR004330">
    <property type="entry name" value="FAR1_DNA_bnd_dom"/>
</dbReference>
<keyword evidence="2 6" id="KW-0479">Metal-binding</keyword>
<evidence type="ECO:0000256" key="6">
    <source>
        <dbReference type="RuleBase" id="RU367018"/>
    </source>
</evidence>
<comment type="function">
    <text evidence="6">Putative transcription activator involved in regulating light control of development.</text>
</comment>
<reference evidence="9 10" key="1">
    <citation type="journal article" date="2018" name="PLoS Genet.">
        <title>Population sequencing reveals clonal diversity and ancestral inbreeding in the grapevine cultivar Chardonnay.</title>
        <authorList>
            <person name="Roach M.J."/>
            <person name="Johnson D.L."/>
            <person name="Bohlmann J."/>
            <person name="van Vuuren H.J."/>
            <person name="Jones S.J."/>
            <person name="Pretorius I.S."/>
            <person name="Schmidt S.A."/>
            <person name="Borneman A.R."/>
        </authorList>
    </citation>
    <scope>NUCLEOTIDE SEQUENCE [LARGE SCALE GENOMIC DNA]</scope>
    <source>
        <strain evidence="10">cv. Chardonnay</strain>
        <tissue evidence="9">Leaf</tissue>
    </source>
</reference>
<evidence type="ECO:0000256" key="1">
    <source>
        <dbReference type="ARBA" id="ARBA00005889"/>
    </source>
</evidence>
<keyword evidence="3 5" id="KW-0863">Zinc-finger</keyword>
<dbReference type="InterPro" id="IPR031052">
    <property type="entry name" value="FHY3/FAR1"/>
</dbReference>
<dbReference type="GO" id="GO:0006355">
    <property type="term" value="P:regulation of DNA-templated transcription"/>
    <property type="evidence" value="ECO:0007669"/>
    <property type="project" value="UniProtKB-UniRule"/>
</dbReference>
<sequence length="808" mass="92617">MTAITDIDMNREECENNVNVNVTENPMRGIGITNNLHVENEGLSKLEPFVGLEFNSADDAREFYSLYAAHTGFKIRIGQLYRSRSNGSVSSRRFVCSKEGFQLHSRTGCLAFVRVQRVESGKWVIDNFKKDHNHELEPTEEMCLSRIQPAAKSLVNGTYRQGIRLLEEEEDENHFPSGIINFKRLKTGEREGGEAMVEPYLGQEFSSANEAYKNYNAYAASTGFKIRIGQLFRSRDDGLITCRRFVCSKEGHQHSSRVGCGAFIRVKRQDSGMWVVDRFIKEHNHDLDPPREADKKIPTALIGFRDDTSGGLENLGSVETNDGSHMKRSQESNIGSDWYDVLLEYFQSRQVEDTGFFYAVELDDGRCRSVFWADGRSRFSCSQFGDAIVFDTSYRKSNYLVPFAMFIGVNHHRQPVLLGCALIADECKESFTWVLRTWFRAMSGRHPQSIIADQDKAIRQAIAQVFPGIHHRFSAWQIKAKERENLGRLLSIDSGFKYDYDKCIYQSQTAGEFDAAWNALLNKYRMKGNAWLKEMYEKRESWVPLYLRGTFFAGIPVNGGIKSFFGTLLNAQTPLREFILQYERGLERRREEERQDDFDSSNLQAYLHTKEMIEEQCRRLYTLTVFKVFQKELLDSYGHLGMKISEEGIISRYLVRKCANDNEKHIVTLNGSNLNVFCSCQMFEFEGVLCRHILKVFQMVNIRDIPSCYILHRWTKNAKYGFVGDVESDSGGSSQDLKAMMVWGLREEACNYIGAGAASLERIKDLPNEGENAFQTSKYSDKTAAPIMPIRHNKETTSSIRMDESDKK</sequence>
<proteinExistence type="inferred from homology"/>
<accession>A0A438F614</accession>
<dbReference type="Proteomes" id="UP000288805">
    <property type="component" value="Unassembled WGS sequence"/>
</dbReference>
<comment type="similarity">
    <text evidence="1 6">Belongs to the FHY3/FAR1 family.</text>
</comment>
<feature type="domain" description="SWIM-type" evidence="8">
    <location>
        <begin position="665"/>
        <end position="701"/>
    </location>
</feature>
<evidence type="ECO:0000313" key="10">
    <source>
        <dbReference type="Proteomes" id="UP000288805"/>
    </source>
</evidence>
<dbReference type="Pfam" id="PF03101">
    <property type="entry name" value="FAR1"/>
    <property type="match status" value="2"/>
</dbReference>
<comment type="subcellular location">
    <subcellularLocation>
        <location evidence="6">Nucleus</location>
    </subcellularLocation>
</comment>
<keyword evidence="6" id="KW-0539">Nucleus</keyword>
<dbReference type="PANTHER" id="PTHR31669:SF149">
    <property type="entry name" value="PROTEIN FAR1-RELATED SEQUENCE 12-RELATED"/>
    <property type="match status" value="1"/>
</dbReference>
<evidence type="ECO:0000256" key="3">
    <source>
        <dbReference type="ARBA" id="ARBA00022771"/>
    </source>
</evidence>
<comment type="caution">
    <text evidence="9">The sequence shown here is derived from an EMBL/GenBank/DDBJ whole genome shotgun (WGS) entry which is preliminary data.</text>
</comment>
<dbReference type="EMBL" id="QGNW01001115">
    <property type="protein sequence ID" value="RVW55448.1"/>
    <property type="molecule type" value="Genomic_DNA"/>
</dbReference>
<dbReference type="Pfam" id="PF04434">
    <property type="entry name" value="SWIM"/>
    <property type="match status" value="1"/>
</dbReference>
<dbReference type="Pfam" id="PF10551">
    <property type="entry name" value="MULE"/>
    <property type="match status" value="1"/>
</dbReference>
<evidence type="ECO:0000256" key="7">
    <source>
        <dbReference type="SAM" id="MobiDB-lite"/>
    </source>
</evidence>
<dbReference type="SMART" id="SM00575">
    <property type="entry name" value="ZnF_PMZ"/>
    <property type="match status" value="1"/>
</dbReference>
<evidence type="ECO:0000256" key="4">
    <source>
        <dbReference type="ARBA" id="ARBA00022833"/>
    </source>
</evidence>
<feature type="region of interest" description="Disordered" evidence="7">
    <location>
        <begin position="774"/>
        <end position="808"/>
    </location>
</feature>
<evidence type="ECO:0000256" key="2">
    <source>
        <dbReference type="ARBA" id="ARBA00022723"/>
    </source>
</evidence>
<organism evidence="9 10">
    <name type="scientific">Vitis vinifera</name>
    <name type="common">Grape</name>
    <dbReference type="NCBI Taxonomy" id="29760"/>
    <lineage>
        <taxon>Eukaryota</taxon>
        <taxon>Viridiplantae</taxon>
        <taxon>Streptophyta</taxon>
        <taxon>Embryophyta</taxon>
        <taxon>Tracheophyta</taxon>
        <taxon>Spermatophyta</taxon>
        <taxon>Magnoliopsida</taxon>
        <taxon>eudicotyledons</taxon>
        <taxon>Gunneridae</taxon>
        <taxon>Pentapetalae</taxon>
        <taxon>rosids</taxon>
        <taxon>Vitales</taxon>
        <taxon>Vitaceae</taxon>
        <taxon>Viteae</taxon>
        <taxon>Vitis</taxon>
    </lineage>
</organism>
<dbReference type="InterPro" id="IPR006564">
    <property type="entry name" value="Znf_PMZ"/>
</dbReference>
<dbReference type="AlphaFoldDB" id="A0A438F614"/>
<keyword evidence="4 6" id="KW-0862">Zinc</keyword>
<name>A0A438F614_VITVI</name>
<evidence type="ECO:0000259" key="8">
    <source>
        <dbReference type="PROSITE" id="PS50966"/>
    </source>
</evidence>
<dbReference type="PROSITE" id="PS50966">
    <property type="entry name" value="ZF_SWIM"/>
    <property type="match status" value="1"/>
</dbReference>
<dbReference type="InterPro" id="IPR018289">
    <property type="entry name" value="MULE_transposase_dom"/>
</dbReference>